<keyword evidence="7" id="KW-1185">Reference proteome</keyword>
<reference evidence="6 7" key="1">
    <citation type="submission" date="2020-07" db="EMBL/GenBank/DDBJ databases">
        <title>Definition of the novel symbiovar canariense within Mesorhizobium novociceri, a new species of genus Mesorhizobium nodulating Cicer canariense in the Caldera de Taburiente National Park (La Palma, Canary Islands).</title>
        <authorList>
            <person name="Leon-Barrios M."/>
            <person name="Perez-Yepez J."/>
            <person name="Flores-Felix J.D."/>
            <person name="Ramirez-Baena M.H."/>
            <person name="Pulido-Suarez L."/>
            <person name="Igual J.M."/>
            <person name="Velazquez E."/>
            <person name="Peix A."/>
        </authorList>
    </citation>
    <scope>NUCLEOTIDE SEQUENCE [LARGE SCALE GENOMIC DNA]</scope>
    <source>
        <strain evidence="6 7">CCANP35</strain>
    </source>
</reference>
<feature type="domain" description="HTH lysR-type" evidence="5">
    <location>
        <begin position="6"/>
        <end position="63"/>
    </location>
</feature>
<proteinExistence type="inferred from homology"/>
<gene>
    <name evidence="6" type="ORF">H0241_19290</name>
</gene>
<dbReference type="InterPro" id="IPR036388">
    <property type="entry name" value="WH-like_DNA-bd_sf"/>
</dbReference>
<dbReference type="PANTHER" id="PTHR30346:SF28">
    <property type="entry name" value="HTH-TYPE TRANSCRIPTIONAL REGULATOR CYNR"/>
    <property type="match status" value="1"/>
</dbReference>
<dbReference type="FunFam" id="1.10.10.10:FF:000001">
    <property type="entry name" value="LysR family transcriptional regulator"/>
    <property type="match status" value="1"/>
</dbReference>
<evidence type="ECO:0000259" key="5">
    <source>
        <dbReference type="PROSITE" id="PS50931"/>
    </source>
</evidence>
<dbReference type="SUPFAM" id="SSF53850">
    <property type="entry name" value="Periplasmic binding protein-like II"/>
    <property type="match status" value="1"/>
</dbReference>
<comment type="similarity">
    <text evidence="1">Belongs to the LysR transcriptional regulatory family.</text>
</comment>
<dbReference type="Gene3D" id="1.10.10.10">
    <property type="entry name" value="Winged helix-like DNA-binding domain superfamily/Winged helix DNA-binding domain"/>
    <property type="match status" value="1"/>
</dbReference>
<dbReference type="InterPro" id="IPR005119">
    <property type="entry name" value="LysR_subst-bd"/>
</dbReference>
<dbReference type="PANTHER" id="PTHR30346">
    <property type="entry name" value="TRANSCRIPTIONAL DUAL REGULATOR HCAR-RELATED"/>
    <property type="match status" value="1"/>
</dbReference>
<dbReference type="SUPFAM" id="SSF46785">
    <property type="entry name" value="Winged helix' DNA-binding domain"/>
    <property type="match status" value="1"/>
</dbReference>
<dbReference type="Pfam" id="PF03466">
    <property type="entry name" value="LysR_substrate"/>
    <property type="match status" value="1"/>
</dbReference>
<keyword evidence="4" id="KW-0804">Transcription</keyword>
<evidence type="ECO:0000313" key="6">
    <source>
        <dbReference type="EMBL" id="MBA1142391.1"/>
    </source>
</evidence>
<accession>A0A838B8T9</accession>
<sequence length="300" mass="33064">MASPSLEMRELRAFVAVAEELSFVGAAKRLNIAQPALSRTISMLEAKLGVQLLDRTTRSTRVTLAGKVFLAEAHYTLAQMKRAVQLTQEAEIGLTGELRVGYMDFAIHGPMVPLLAEFKRTHPLVKVSLKRHRSDAQSTDLNANRIDVGFAVRHRFQGNVEVMPFTQEPLVAVISRHHRLAGQERVSLSDLAEEPFVMGDREGWELYLPTVEAFCATAGFVPRIALEAQDGATIFSMVAAGLGVTVYPSCVRNAELPNLVIKEFVEASPLVETFVLTRQAGYSLVTGKMVTYLQHLISVM</sequence>
<evidence type="ECO:0000256" key="2">
    <source>
        <dbReference type="ARBA" id="ARBA00023015"/>
    </source>
</evidence>
<dbReference type="RefSeq" id="WP_181059201.1">
    <property type="nucleotide sequence ID" value="NZ_JACDTY010000009.1"/>
</dbReference>
<dbReference type="GO" id="GO:0003677">
    <property type="term" value="F:DNA binding"/>
    <property type="evidence" value="ECO:0007669"/>
    <property type="project" value="UniProtKB-KW"/>
</dbReference>
<dbReference type="PROSITE" id="PS50931">
    <property type="entry name" value="HTH_LYSR"/>
    <property type="match status" value="1"/>
</dbReference>
<dbReference type="AlphaFoldDB" id="A0A838B8T9"/>
<dbReference type="EMBL" id="JACDTY010000009">
    <property type="protein sequence ID" value="MBA1142391.1"/>
    <property type="molecule type" value="Genomic_DNA"/>
</dbReference>
<dbReference type="GO" id="GO:0032993">
    <property type="term" value="C:protein-DNA complex"/>
    <property type="evidence" value="ECO:0007669"/>
    <property type="project" value="TreeGrafter"/>
</dbReference>
<organism evidence="6 7">
    <name type="scientific">Mesorhizobium neociceri</name>
    <dbReference type="NCBI Taxonomy" id="1307853"/>
    <lineage>
        <taxon>Bacteria</taxon>
        <taxon>Pseudomonadati</taxon>
        <taxon>Pseudomonadota</taxon>
        <taxon>Alphaproteobacteria</taxon>
        <taxon>Hyphomicrobiales</taxon>
        <taxon>Phyllobacteriaceae</taxon>
        <taxon>Mesorhizobium</taxon>
    </lineage>
</organism>
<keyword evidence="3" id="KW-0238">DNA-binding</keyword>
<keyword evidence="2" id="KW-0805">Transcription regulation</keyword>
<dbReference type="Gene3D" id="3.40.190.10">
    <property type="entry name" value="Periplasmic binding protein-like II"/>
    <property type="match status" value="2"/>
</dbReference>
<evidence type="ECO:0000256" key="4">
    <source>
        <dbReference type="ARBA" id="ARBA00023163"/>
    </source>
</evidence>
<evidence type="ECO:0000313" key="7">
    <source>
        <dbReference type="Proteomes" id="UP000558284"/>
    </source>
</evidence>
<evidence type="ECO:0000256" key="3">
    <source>
        <dbReference type="ARBA" id="ARBA00023125"/>
    </source>
</evidence>
<evidence type="ECO:0000256" key="1">
    <source>
        <dbReference type="ARBA" id="ARBA00009437"/>
    </source>
</evidence>
<dbReference type="Pfam" id="PF00126">
    <property type="entry name" value="HTH_1"/>
    <property type="match status" value="1"/>
</dbReference>
<dbReference type="PRINTS" id="PR00039">
    <property type="entry name" value="HTHLYSR"/>
</dbReference>
<comment type="caution">
    <text evidence="6">The sequence shown here is derived from an EMBL/GenBank/DDBJ whole genome shotgun (WGS) entry which is preliminary data.</text>
</comment>
<dbReference type="GO" id="GO:0003700">
    <property type="term" value="F:DNA-binding transcription factor activity"/>
    <property type="evidence" value="ECO:0007669"/>
    <property type="project" value="InterPro"/>
</dbReference>
<protein>
    <submittedName>
        <fullName evidence="6">LysR family transcriptional regulator</fullName>
    </submittedName>
</protein>
<name>A0A838B8T9_9HYPH</name>
<dbReference type="InterPro" id="IPR000847">
    <property type="entry name" value="LysR_HTH_N"/>
</dbReference>
<dbReference type="CDD" id="cd08414">
    <property type="entry name" value="PBP2_LTTR_aromatics_like"/>
    <property type="match status" value="1"/>
</dbReference>
<dbReference type="Proteomes" id="UP000558284">
    <property type="component" value="Unassembled WGS sequence"/>
</dbReference>
<dbReference type="InterPro" id="IPR036390">
    <property type="entry name" value="WH_DNA-bd_sf"/>
</dbReference>